<dbReference type="EMBL" id="JAGGKS010000010">
    <property type="protein sequence ID" value="MBP1927172.1"/>
    <property type="molecule type" value="Genomic_DNA"/>
</dbReference>
<dbReference type="Pfam" id="PF18863">
    <property type="entry name" value="AbiJ_NTD4"/>
    <property type="match status" value="1"/>
</dbReference>
<dbReference type="RefSeq" id="WP_209512885.1">
    <property type="nucleotide sequence ID" value="NZ_JAGGKS010000010.1"/>
</dbReference>
<gene>
    <name evidence="2" type="ORF">J2Z76_003045</name>
</gene>
<organism evidence="2 3">
    <name type="scientific">Sedimentibacter acidaminivorans</name>
    <dbReference type="NCBI Taxonomy" id="913099"/>
    <lineage>
        <taxon>Bacteria</taxon>
        <taxon>Bacillati</taxon>
        <taxon>Bacillota</taxon>
        <taxon>Tissierellia</taxon>
        <taxon>Sedimentibacter</taxon>
    </lineage>
</organism>
<sequence>MSLYTERHGMRKPLEKTYFMSRDMYALLFDCCEKYKKNLTHIFTMSCHHDFTDSDYIAFNEQGFITRIKVKIPSLFQDEYNRICVPQYDDEYDQYSLLDYIEFFAQNIQDISEYWNNERYRNFRNIDCLETFNIFTDFRNEINQIFVESGLLYELTDEKIIERVVENSPLTPEIEAQVMELKEKNLQDLLNEAVSLYRSPYHNANKMAVEKIWDALENLKTYFKDSAKKQADQKVSDILASQNEKVSKIFEKEFSELGNIGNNYHIRHYNDIQVKVTDSRHYDYFFNRCLSLISLALQYLK</sequence>
<comment type="caution">
    <text evidence="2">The sequence shown here is derived from an EMBL/GenBank/DDBJ whole genome shotgun (WGS) entry which is preliminary data.</text>
</comment>
<keyword evidence="3" id="KW-1185">Reference proteome</keyword>
<name>A0ABS4GHJ6_9FIRM</name>
<reference evidence="2 3" key="1">
    <citation type="submission" date="2021-03" db="EMBL/GenBank/DDBJ databases">
        <title>Genomic Encyclopedia of Type Strains, Phase IV (KMG-IV): sequencing the most valuable type-strain genomes for metagenomic binning, comparative biology and taxonomic classification.</title>
        <authorList>
            <person name="Goeker M."/>
        </authorList>
    </citation>
    <scope>NUCLEOTIDE SEQUENCE [LARGE SCALE GENOMIC DNA]</scope>
    <source>
        <strain evidence="2 3">DSM 24004</strain>
    </source>
</reference>
<accession>A0ABS4GHJ6</accession>
<protein>
    <recommendedName>
        <fullName evidence="1">HEPN AbiJ-N-terminal domain-containing protein</fullName>
    </recommendedName>
</protein>
<dbReference type="InterPro" id="IPR049503">
    <property type="entry name" value="AbiJ_NTD4"/>
</dbReference>
<feature type="domain" description="HEPN AbiJ-N-terminal" evidence="1">
    <location>
        <begin position="3"/>
        <end position="171"/>
    </location>
</feature>
<evidence type="ECO:0000313" key="2">
    <source>
        <dbReference type="EMBL" id="MBP1927172.1"/>
    </source>
</evidence>
<proteinExistence type="predicted"/>
<evidence type="ECO:0000259" key="1">
    <source>
        <dbReference type="Pfam" id="PF18863"/>
    </source>
</evidence>
<dbReference type="Proteomes" id="UP001519342">
    <property type="component" value="Unassembled WGS sequence"/>
</dbReference>
<evidence type="ECO:0000313" key="3">
    <source>
        <dbReference type="Proteomes" id="UP001519342"/>
    </source>
</evidence>